<dbReference type="EMBL" id="RZNH01000007">
    <property type="protein sequence ID" value="NOU59452.1"/>
    <property type="molecule type" value="Genomic_DNA"/>
</dbReference>
<dbReference type="Proteomes" id="UP000732105">
    <property type="component" value="Unassembled WGS sequence"/>
</dbReference>
<evidence type="ECO:0000313" key="2">
    <source>
        <dbReference type="Proteomes" id="UP000732105"/>
    </source>
</evidence>
<reference evidence="1 2" key="1">
    <citation type="submission" date="2018-12" db="EMBL/GenBank/DDBJ databases">
        <title>Marinifilum JC070 sp. nov., a marine bacterium isolated from Yongle Blue Hole in the South China Sea.</title>
        <authorList>
            <person name="Fu T."/>
        </authorList>
    </citation>
    <scope>NUCLEOTIDE SEQUENCE [LARGE SCALE GENOMIC DNA]</scope>
    <source>
        <strain evidence="1 2">JC070</strain>
    </source>
</reference>
<keyword evidence="2" id="KW-1185">Reference proteome</keyword>
<comment type="caution">
    <text evidence="1">The sequence shown here is derived from an EMBL/GenBank/DDBJ whole genome shotgun (WGS) entry which is preliminary data.</text>
</comment>
<name>A0ABX1WTW3_9BACT</name>
<organism evidence="1 2">
    <name type="scientific">Marinifilum caeruleilacunae</name>
    <dbReference type="NCBI Taxonomy" id="2499076"/>
    <lineage>
        <taxon>Bacteria</taxon>
        <taxon>Pseudomonadati</taxon>
        <taxon>Bacteroidota</taxon>
        <taxon>Bacteroidia</taxon>
        <taxon>Marinilabiliales</taxon>
        <taxon>Marinifilaceae</taxon>
    </lineage>
</organism>
<protein>
    <recommendedName>
        <fullName evidence="3">MORN repeat variant</fullName>
    </recommendedName>
</protein>
<evidence type="ECO:0000313" key="1">
    <source>
        <dbReference type="EMBL" id="NOU59452.1"/>
    </source>
</evidence>
<proteinExistence type="predicted"/>
<accession>A0ABX1WTW3</accession>
<sequence>MKKHYATLIFLFCIFYSLNGLAQMKTSLEKFNHLVEGIWLSEGEWSNGQKFKQEVDFEWGLDHKIVKVQTYGTIDPKTQEYGLRNEGVRAYNAKDSMIQFWEFDIFGGITKGVCYFEGENLHYEYDYHGEKLKESWIYVDQDHYDYQIASLKDGKIEKIYMKSSYKRTQKKD</sequence>
<evidence type="ECO:0008006" key="3">
    <source>
        <dbReference type="Google" id="ProtNLM"/>
    </source>
</evidence>
<gene>
    <name evidence="1" type="ORF">ELS83_06455</name>
</gene>
<dbReference type="RefSeq" id="WP_171594729.1">
    <property type="nucleotide sequence ID" value="NZ_RZNH01000007.1"/>
</dbReference>